<name>A0ABR1MGX4_9PEZI</name>
<dbReference type="EMBL" id="JBBPDW010000009">
    <property type="protein sequence ID" value="KAK7549252.1"/>
    <property type="molecule type" value="Genomic_DNA"/>
</dbReference>
<proteinExistence type="predicted"/>
<reference evidence="1 2" key="1">
    <citation type="submission" date="2024-04" db="EMBL/GenBank/DDBJ databases">
        <title>Phyllosticta paracitricarpa is synonymous to the EU quarantine fungus P. citricarpa based on phylogenomic analyses.</title>
        <authorList>
            <consortium name="Lawrence Berkeley National Laboratory"/>
            <person name="Van Ingen-Buijs V.A."/>
            <person name="Van Westerhoven A.C."/>
            <person name="Haridas S."/>
            <person name="Skiadas P."/>
            <person name="Martin F."/>
            <person name="Groenewald J.Z."/>
            <person name="Crous P.W."/>
            <person name="Seidl M.F."/>
        </authorList>
    </citation>
    <scope>NUCLEOTIDE SEQUENCE [LARGE SCALE GENOMIC DNA]</scope>
    <source>
        <strain evidence="1 2">CBS 122670</strain>
    </source>
</reference>
<dbReference type="Proteomes" id="UP001365128">
    <property type="component" value="Unassembled WGS sequence"/>
</dbReference>
<protein>
    <submittedName>
        <fullName evidence="1">Uncharacterized protein</fullName>
    </submittedName>
</protein>
<evidence type="ECO:0000313" key="1">
    <source>
        <dbReference type="EMBL" id="KAK7549252.1"/>
    </source>
</evidence>
<keyword evidence="2" id="KW-1185">Reference proteome</keyword>
<accession>A0ABR1MGX4</accession>
<gene>
    <name evidence="1" type="ORF">IWX46DRAFT_673836</name>
</gene>
<organism evidence="1 2">
    <name type="scientific">Phyllosticta citricarpa</name>
    <dbReference type="NCBI Taxonomy" id="55181"/>
    <lineage>
        <taxon>Eukaryota</taxon>
        <taxon>Fungi</taxon>
        <taxon>Dikarya</taxon>
        <taxon>Ascomycota</taxon>
        <taxon>Pezizomycotina</taxon>
        <taxon>Dothideomycetes</taxon>
        <taxon>Dothideomycetes incertae sedis</taxon>
        <taxon>Botryosphaeriales</taxon>
        <taxon>Phyllostictaceae</taxon>
        <taxon>Phyllosticta</taxon>
    </lineage>
</organism>
<evidence type="ECO:0000313" key="2">
    <source>
        <dbReference type="Proteomes" id="UP001365128"/>
    </source>
</evidence>
<sequence length="291" mass="31076">MSPADDKTEEASKPARCHQLASQLASSAPGSVSLVDDAFPFRSSRRLLATDCLVGAGKLRGWMRASRWPGQIPRQCCAPSNGLCYTSPFSILPLSDSVKSPHVAILARSMGCSTSVGKARRELSPHSSGTHDATQRDAMQQRNAVCSSAFLHGIGPHCSAAAAECFAFMLGDQSGEVLVTVEHMNGLLEDARRRSERFPEICSIFTVIAVKTAGFECFLPTPEGFHNLYITSGLGCSLSSPPQSSRHFPLSHSAARVYPRLAARASVSLQVHPLFASADIILLGTCPVQPP</sequence>
<comment type="caution">
    <text evidence="1">The sequence shown here is derived from an EMBL/GenBank/DDBJ whole genome shotgun (WGS) entry which is preliminary data.</text>
</comment>